<keyword evidence="5" id="KW-1185">Reference proteome</keyword>
<dbReference type="Pfam" id="PF01596">
    <property type="entry name" value="Methyltransf_3"/>
    <property type="match status" value="1"/>
</dbReference>
<dbReference type="EMBL" id="JAGGDJ010000010">
    <property type="protein sequence ID" value="MBO7745441.1"/>
    <property type="molecule type" value="Genomic_DNA"/>
</dbReference>
<sequence length="213" mass="22684">MSTEQEAAERYVDGLLGEDADLARVHKAIEAQGMPQISIASGYGRLLTMLVAMSGAENVLEIGALGGYSGICLARGLREGGKLTSLELVQGYADTARANLEAAGLGGRAEYIVGDAKASLAELEKTGRKFDFFFIDADKESYPEYLEWAIKLGNPGAVITGDNALLHGRTADPEKNGPSVLAMRGFNETMVRDERLTGTLLPAYDGLAIARIK</sequence>
<keyword evidence="2" id="KW-0808">Transferase</keyword>
<evidence type="ECO:0000256" key="2">
    <source>
        <dbReference type="ARBA" id="ARBA00022679"/>
    </source>
</evidence>
<dbReference type="PROSITE" id="PS51682">
    <property type="entry name" value="SAM_OMT_I"/>
    <property type="match status" value="1"/>
</dbReference>
<dbReference type="SUPFAM" id="SSF53335">
    <property type="entry name" value="S-adenosyl-L-methionine-dependent methyltransferases"/>
    <property type="match status" value="1"/>
</dbReference>
<dbReference type="RefSeq" id="WP_208848314.1">
    <property type="nucleotide sequence ID" value="NZ_JAGGDJ010000010.1"/>
</dbReference>
<evidence type="ECO:0000256" key="3">
    <source>
        <dbReference type="ARBA" id="ARBA00022691"/>
    </source>
</evidence>
<dbReference type="PANTHER" id="PTHR10509:SF14">
    <property type="entry name" value="CAFFEOYL-COA O-METHYLTRANSFERASE 3-RELATED"/>
    <property type="match status" value="1"/>
</dbReference>
<reference evidence="4 5" key="1">
    <citation type="submission" date="2021-03" db="EMBL/GenBank/DDBJ databases">
        <title>Paenibacillus artemisicola MWE-103 whole genome sequence.</title>
        <authorList>
            <person name="Ham Y.J."/>
        </authorList>
    </citation>
    <scope>NUCLEOTIDE SEQUENCE [LARGE SCALE GENOMIC DNA]</scope>
    <source>
        <strain evidence="4 5">MWE-103</strain>
    </source>
</reference>
<evidence type="ECO:0000256" key="1">
    <source>
        <dbReference type="ARBA" id="ARBA00022603"/>
    </source>
</evidence>
<evidence type="ECO:0000313" key="5">
    <source>
        <dbReference type="Proteomes" id="UP000670947"/>
    </source>
</evidence>
<organism evidence="4 5">
    <name type="scientific">Paenibacillus artemisiicola</name>
    <dbReference type="NCBI Taxonomy" id="1172618"/>
    <lineage>
        <taxon>Bacteria</taxon>
        <taxon>Bacillati</taxon>
        <taxon>Bacillota</taxon>
        <taxon>Bacilli</taxon>
        <taxon>Bacillales</taxon>
        <taxon>Paenibacillaceae</taxon>
        <taxon>Paenibacillus</taxon>
    </lineage>
</organism>
<dbReference type="InterPro" id="IPR050362">
    <property type="entry name" value="Cation-dep_OMT"/>
</dbReference>
<name>A0ABS3WAU4_9BACL</name>
<accession>A0ABS3WAU4</accession>
<dbReference type="InterPro" id="IPR002935">
    <property type="entry name" value="SAM_O-MeTrfase"/>
</dbReference>
<dbReference type="Gene3D" id="3.40.50.150">
    <property type="entry name" value="Vaccinia Virus protein VP39"/>
    <property type="match status" value="1"/>
</dbReference>
<gene>
    <name evidence="4" type="ORF">I8J29_14625</name>
</gene>
<evidence type="ECO:0000313" key="4">
    <source>
        <dbReference type="EMBL" id="MBO7745441.1"/>
    </source>
</evidence>
<dbReference type="InterPro" id="IPR029063">
    <property type="entry name" value="SAM-dependent_MTases_sf"/>
</dbReference>
<dbReference type="Proteomes" id="UP000670947">
    <property type="component" value="Unassembled WGS sequence"/>
</dbReference>
<proteinExistence type="predicted"/>
<keyword evidence="3" id="KW-0949">S-adenosyl-L-methionine</keyword>
<protein>
    <submittedName>
        <fullName evidence="4">O-methyltransferase</fullName>
    </submittedName>
</protein>
<comment type="caution">
    <text evidence="4">The sequence shown here is derived from an EMBL/GenBank/DDBJ whole genome shotgun (WGS) entry which is preliminary data.</text>
</comment>
<keyword evidence="1" id="KW-0489">Methyltransferase</keyword>
<dbReference type="PANTHER" id="PTHR10509">
    <property type="entry name" value="O-METHYLTRANSFERASE-RELATED"/>
    <property type="match status" value="1"/>
</dbReference>